<feature type="region of interest" description="Disordered" evidence="1">
    <location>
        <begin position="576"/>
        <end position="606"/>
    </location>
</feature>
<keyword evidence="5" id="KW-1185">Reference proteome</keyword>
<evidence type="ECO:0000313" key="5">
    <source>
        <dbReference type="Proteomes" id="UP001620626"/>
    </source>
</evidence>
<dbReference type="Gene3D" id="3.30.200.20">
    <property type="entry name" value="Phosphorylase Kinase, domain 1"/>
    <property type="match status" value="1"/>
</dbReference>
<feature type="compositionally biased region" description="Acidic residues" evidence="1">
    <location>
        <begin position="576"/>
        <end position="597"/>
    </location>
</feature>
<dbReference type="SUPFAM" id="SSF56112">
    <property type="entry name" value="Protein kinase-like (PK-like)"/>
    <property type="match status" value="1"/>
</dbReference>
<feature type="compositionally biased region" description="Low complexity" evidence="1">
    <location>
        <begin position="521"/>
        <end position="533"/>
    </location>
</feature>
<dbReference type="PANTHER" id="PTHR44167:SF24">
    <property type="entry name" value="SERINE_THREONINE-PROTEIN KINASE CHK2"/>
    <property type="match status" value="1"/>
</dbReference>
<sequence>MNAASSLLLIVFLFYFQFDFALSSFECRGVPTDQMVPFQYTSTQWSRPTERTTQIKIFSKKLAHHIYMGFTTDANQYLPKNKCIAIKIYEEEFKQEYLNSVKILKKLAENDPHNEHFVKLIDYGKIDETNLIIDDNSNLTVFELGERDLEEEFKCGVNFSSGELNMVKGIINSLVAFHKVGIHLDIKPMNLIVFESNGLFEKVKALKLIDFDGSVLYSDEQRKIKINEDSIVCTKTFAAPELLEQLSLAPYGIKGEVQVTSKMDIWAAGITVFTMAFFTTETNALEEQQKIGELFRSAKMDSVDGGISDSLMAKLKLPRESAQPGSKDWWQRYLSTVAKILSVWQKMPEIAFLSANMLHIDPKKRMTAQGIVAFLEWKCKPTDYPKNHLKMALFGEVSAEKLLKLINYENERFIKRKWATAEKSVRRFMKELDNRAEFSNSKAVKKDNKKGAIATPAKGKAAPKGAAKGGIKKDAKSKGKGKKDAKGKKDKIAKPAKGKGVPKNDKKSPTAKANDKKSPTKPMAAVKAVPKAAENAQKGPSSAEVVAQENNLDTEAVDDLGAEESDFDQLAEDELLEDDAMDGEADGWEGMGEETEMDSQMALMDN</sequence>
<proteinExistence type="predicted"/>
<comment type="caution">
    <text evidence="4">The sequence shown here is derived from an EMBL/GenBank/DDBJ whole genome shotgun (WGS) entry which is preliminary data.</text>
</comment>
<feature type="chain" id="PRO_5044867514" description="Protein kinase domain-containing protein" evidence="2">
    <location>
        <begin position="24"/>
        <end position="606"/>
    </location>
</feature>
<organism evidence="4 5">
    <name type="scientific">Heterodera trifolii</name>
    <dbReference type="NCBI Taxonomy" id="157864"/>
    <lineage>
        <taxon>Eukaryota</taxon>
        <taxon>Metazoa</taxon>
        <taxon>Ecdysozoa</taxon>
        <taxon>Nematoda</taxon>
        <taxon>Chromadorea</taxon>
        <taxon>Rhabditida</taxon>
        <taxon>Tylenchina</taxon>
        <taxon>Tylenchomorpha</taxon>
        <taxon>Tylenchoidea</taxon>
        <taxon>Heteroderidae</taxon>
        <taxon>Heteroderinae</taxon>
        <taxon>Heterodera</taxon>
    </lineage>
</organism>
<dbReference type="AlphaFoldDB" id="A0ABD2M7M5"/>
<dbReference type="Pfam" id="PF00069">
    <property type="entry name" value="Pkinase"/>
    <property type="match status" value="1"/>
</dbReference>
<evidence type="ECO:0000313" key="4">
    <source>
        <dbReference type="EMBL" id="KAL3123530.1"/>
    </source>
</evidence>
<gene>
    <name evidence="4" type="ORF">niasHT_006609</name>
</gene>
<reference evidence="4 5" key="1">
    <citation type="submission" date="2024-10" db="EMBL/GenBank/DDBJ databases">
        <authorList>
            <person name="Kim D."/>
        </authorList>
    </citation>
    <scope>NUCLEOTIDE SEQUENCE [LARGE SCALE GENOMIC DNA]</scope>
    <source>
        <strain evidence="4">BH-2024</strain>
    </source>
</reference>
<dbReference type="Proteomes" id="UP001620626">
    <property type="component" value="Unassembled WGS sequence"/>
</dbReference>
<dbReference type="InterPro" id="IPR011009">
    <property type="entry name" value="Kinase-like_dom_sf"/>
</dbReference>
<feature type="domain" description="Protein kinase" evidence="3">
    <location>
        <begin position="52"/>
        <end position="378"/>
    </location>
</feature>
<evidence type="ECO:0000256" key="1">
    <source>
        <dbReference type="SAM" id="MobiDB-lite"/>
    </source>
</evidence>
<dbReference type="Gene3D" id="1.10.510.10">
    <property type="entry name" value="Transferase(Phosphotransferase) domain 1"/>
    <property type="match status" value="1"/>
</dbReference>
<evidence type="ECO:0000256" key="2">
    <source>
        <dbReference type="SAM" id="SignalP"/>
    </source>
</evidence>
<accession>A0ABD2M7M5</accession>
<feature type="compositionally biased region" description="Basic residues" evidence="1">
    <location>
        <begin position="478"/>
        <end position="497"/>
    </location>
</feature>
<evidence type="ECO:0000259" key="3">
    <source>
        <dbReference type="PROSITE" id="PS50011"/>
    </source>
</evidence>
<feature type="compositionally biased region" description="Low complexity" evidence="1">
    <location>
        <begin position="451"/>
        <end position="466"/>
    </location>
</feature>
<dbReference type="EMBL" id="JBICBT010000099">
    <property type="protein sequence ID" value="KAL3123530.1"/>
    <property type="molecule type" value="Genomic_DNA"/>
</dbReference>
<feature type="region of interest" description="Disordered" evidence="1">
    <location>
        <begin position="438"/>
        <end position="548"/>
    </location>
</feature>
<protein>
    <recommendedName>
        <fullName evidence="3">Protein kinase domain-containing protein</fullName>
    </recommendedName>
</protein>
<dbReference type="SMART" id="SM00220">
    <property type="entry name" value="S_TKc"/>
    <property type="match status" value="1"/>
</dbReference>
<feature type="compositionally biased region" description="Basic and acidic residues" evidence="1">
    <location>
        <begin position="502"/>
        <end position="518"/>
    </location>
</feature>
<keyword evidence="2" id="KW-0732">Signal</keyword>
<dbReference type="PANTHER" id="PTHR44167">
    <property type="entry name" value="OVARIAN-SPECIFIC SERINE/THREONINE-PROTEIN KINASE LOK-RELATED"/>
    <property type="match status" value="1"/>
</dbReference>
<dbReference type="PROSITE" id="PS50011">
    <property type="entry name" value="PROTEIN_KINASE_DOM"/>
    <property type="match status" value="1"/>
</dbReference>
<name>A0ABD2M7M5_9BILA</name>
<dbReference type="InterPro" id="IPR000719">
    <property type="entry name" value="Prot_kinase_dom"/>
</dbReference>
<feature type="signal peptide" evidence="2">
    <location>
        <begin position="1"/>
        <end position="23"/>
    </location>
</feature>